<dbReference type="InterPro" id="IPR050723">
    <property type="entry name" value="CFA/CMAS"/>
</dbReference>
<reference evidence="1" key="3">
    <citation type="submission" date="2012-10" db="EMBL/GenBank/DDBJ databases">
        <authorList>
            <person name="Aklujkar M."/>
            <person name="Young N.D."/>
            <person name="Brown P."/>
            <person name="Holmes D."/>
            <person name="Chavan M."/>
            <person name="Risso C."/>
            <person name="Kiss H.E."/>
            <person name="Han C.S."/>
            <person name="Land M.L."/>
            <person name="Lovley D.R."/>
        </authorList>
    </citation>
    <scope>NUCLEOTIDE SEQUENCE</scope>
    <source>
        <strain>Bem</strain>
    </source>
</reference>
<dbReference type="KEGG" id="gbm:Gbem_0786"/>
<evidence type="ECO:0000313" key="1">
    <source>
        <dbReference type="EMBL" id="ACH37811.1"/>
    </source>
</evidence>
<dbReference type="RefSeq" id="WP_012529220.1">
    <property type="nucleotide sequence ID" value="NC_011146.1"/>
</dbReference>
<dbReference type="CDD" id="cd02440">
    <property type="entry name" value="AdoMet_MTases"/>
    <property type="match status" value="1"/>
</dbReference>
<dbReference type="GO" id="GO:0008168">
    <property type="term" value="F:methyltransferase activity"/>
    <property type="evidence" value="ECO:0007669"/>
    <property type="project" value="UniProtKB-KW"/>
</dbReference>
<evidence type="ECO:0000313" key="2">
    <source>
        <dbReference type="Proteomes" id="UP000008825"/>
    </source>
</evidence>
<dbReference type="PANTHER" id="PTHR43667:SF2">
    <property type="entry name" value="FATTY ACID C-METHYL TRANSFERASE"/>
    <property type="match status" value="1"/>
</dbReference>
<dbReference type="GO" id="GO:0032259">
    <property type="term" value="P:methylation"/>
    <property type="evidence" value="ECO:0007669"/>
    <property type="project" value="UniProtKB-KW"/>
</dbReference>
<dbReference type="SUPFAM" id="SSF53335">
    <property type="entry name" value="S-adenosyl-L-methionine-dependent methyltransferases"/>
    <property type="match status" value="1"/>
</dbReference>
<dbReference type="Proteomes" id="UP000008825">
    <property type="component" value="Chromosome"/>
</dbReference>
<reference evidence="1" key="2">
    <citation type="journal article" date="2010" name="BMC Genomics">
        <title>The genome of Geobacter bemidjiensis, exemplar for the subsurface clade of Geobacter species that predominate in Fe(III)-reducing subsurface environments.</title>
        <authorList>
            <person name="Aklujkar M."/>
            <person name="Young N.D."/>
            <person name="Holmes D."/>
            <person name="Chavan M."/>
            <person name="Risso C."/>
            <person name="Kiss H.E."/>
            <person name="Han C.S."/>
            <person name="Land M.L."/>
            <person name="Lovley D.R."/>
        </authorList>
    </citation>
    <scope>NUCLEOTIDE SEQUENCE [LARGE SCALE GENOMIC DNA]</scope>
    <source>
        <strain evidence="1">Bem</strain>
    </source>
</reference>
<dbReference type="AlphaFoldDB" id="B5EER5"/>
<keyword evidence="1" id="KW-0808">Transferase</keyword>
<dbReference type="Gene3D" id="3.40.50.150">
    <property type="entry name" value="Vaccinia Virus protein VP39"/>
    <property type="match status" value="1"/>
</dbReference>
<dbReference type="PANTHER" id="PTHR43667">
    <property type="entry name" value="CYCLOPROPANE-FATTY-ACYL-PHOSPHOLIPID SYNTHASE"/>
    <property type="match status" value="1"/>
</dbReference>
<dbReference type="eggNOG" id="COG2230">
    <property type="taxonomic scope" value="Bacteria"/>
</dbReference>
<dbReference type="OrthoDB" id="9782855at2"/>
<organism evidence="1 2">
    <name type="scientific">Citrifermentans bemidjiense (strain ATCC BAA-1014 / DSM 16622 / JCM 12645 / Bem)</name>
    <name type="common">Geobacter bemidjiensis</name>
    <dbReference type="NCBI Taxonomy" id="404380"/>
    <lineage>
        <taxon>Bacteria</taxon>
        <taxon>Pseudomonadati</taxon>
        <taxon>Thermodesulfobacteriota</taxon>
        <taxon>Desulfuromonadia</taxon>
        <taxon>Geobacterales</taxon>
        <taxon>Geobacteraceae</taxon>
        <taxon>Citrifermentans</taxon>
    </lineage>
</organism>
<dbReference type="STRING" id="404380.Gbem_0786"/>
<keyword evidence="2" id="KW-1185">Reference proteome</keyword>
<dbReference type="HOGENOM" id="CLU_033628_0_0_7"/>
<dbReference type="InterPro" id="IPR029063">
    <property type="entry name" value="SAM-dependent_MTases_sf"/>
</dbReference>
<protein>
    <submittedName>
        <fullName evidence="1">SAM-dependent methyltransferase, type 11</fullName>
    </submittedName>
</protein>
<gene>
    <name evidence="1" type="ordered locus">Gbem_0786</name>
</gene>
<keyword evidence="1" id="KW-0489">Methyltransferase</keyword>
<proteinExistence type="predicted"/>
<dbReference type="EMBL" id="CP001124">
    <property type="protein sequence ID" value="ACH37811.1"/>
    <property type="molecule type" value="Genomic_DNA"/>
</dbReference>
<reference evidence="1" key="1">
    <citation type="submission" date="2008-07" db="EMBL/GenBank/DDBJ databases">
        <title>Complete sequence of Geobacter bemidjiensis BEM.</title>
        <authorList>
            <consortium name="US DOE Joint Genome Institute"/>
            <person name="Lucas S."/>
            <person name="Copeland A."/>
            <person name="Lapidus A."/>
            <person name="Glavina del Rio T."/>
            <person name="Dalin E."/>
            <person name="Tice H."/>
            <person name="Bruce D."/>
            <person name="Goodwin L."/>
            <person name="Pitluck S."/>
            <person name="Kiss H."/>
            <person name="Brettin T."/>
            <person name="Detter J.C."/>
            <person name="Han C."/>
            <person name="Kuske C.R."/>
            <person name="Schmutz J."/>
            <person name="Larimer F."/>
            <person name="Land M."/>
            <person name="Hauser L."/>
            <person name="Kyrpides N."/>
            <person name="Lykidis A."/>
            <person name="Lovley D."/>
            <person name="Richardson P."/>
        </authorList>
    </citation>
    <scope>NUCLEOTIDE SEQUENCE [LARGE SCALE GENOMIC DNA]</scope>
    <source>
        <strain evidence="1">Bem</strain>
    </source>
</reference>
<dbReference type="Pfam" id="PF13489">
    <property type="entry name" value="Methyltransf_23"/>
    <property type="match status" value="1"/>
</dbReference>
<accession>B5EER5</accession>
<name>B5EER5_CITBB</name>
<sequence>MPNDDNIFERLEGFRIDLDGRFEWSLRLTADQATVRDNIVFWLDAGVTPAQEPGALPFTSLLEQVGSPSAIRNIWEARCRCCLHQGLGFSASGASDWRLYLHRQSKPFYGDEYTVYHWPPRPWQQATRYSFFFFPETPSGETPENWIHPALLPVYRKFQSEELLQAISGFWLRRNHAGVDQVCLTFPWQPAVQTYLGVLKGFVTGAAARKVLRGYASHHFRHISFATSRQQTPTLTLYFSGTPDKRPRDMEELQSSVQVDARRCDKLLQACLPKIDVSEREPAERLESFYTPGDIDVWSKALGRDMHYHFGLFTEEDDLEAIWNDAPFERGVSELIPYIPAGSKVYDLGCGWGGPAAYLAKAHGCDVTGITASRAQFRYCDALGLKCRYGDMETTLPPGRFDILLMLESLEHVEDKASLLKTLRQFGSRLVIRTHCQEGDADGTAFNGTMHLVSAQELKALLQACGWKITHWSNRREASMPTVEIWHKRLCTIPPQNDEHFEAWRQFCSKIMRYPEEWASSHPLIEAVAELEWSEPPPP</sequence>